<name>A0A2X2VXM8_CITKO</name>
<accession>A0A2X2VXM8</accession>
<sequence length="38" mass="4229">MQDLRNAFLVAFSVAVERPVKPAEEAFLSVMLAFVQGF</sequence>
<protein>
    <submittedName>
        <fullName evidence="1">Uncharacterized protein</fullName>
    </submittedName>
</protein>
<reference evidence="1 2" key="1">
    <citation type="submission" date="2018-06" db="EMBL/GenBank/DDBJ databases">
        <authorList>
            <consortium name="Pathogen Informatics"/>
            <person name="Doyle S."/>
        </authorList>
    </citation>
    <scope>NUCLEOTIDE SEQUENCE [LARGE SCALE GENOMIC DNA]</scope>
    <source>
        <strain evidence="1 2">NCTC10786</strain>
    </source>
</reference>
<proteinExistence type="predicted"/>
<evidence type="ECO:0000313" key="2">
    <source>
        <dbReference type="Proteomes" id="UP000251584"/>
    </source>
</evidence>
<dbReference type="AlphaFoldDB" id="A0A2X2VXM8"/>
<evidence type="ECO:0000313" key="1">
    <source>
        <dbReference type="EMBL" id="SQB28375.1"/>
    </source>
</evidence>
<organism evidence="1 2">
    <name type="scientific">Citrobacter koseri</name>
    <name type="common">Citrobacter diversus</name>
    <dbReference type="NCBI Taxonomy" id="545"/>
    <lineage>
        <taxon>Bacteria</taxon>
        <taxon>Pseudomonadati</taxon>
        <taxon>Pseudomonadota</taxon>
        <taxon>Gammaproteobacteria</taxon>
        <taxon>Enterobacterales</taxon>
        <taxon>Enterobacteriaceae</taxon>
        <taxon>Citrobacter</taxon>
    </lineage>
</organism>
<dbReference type="EMBL" id="UAVY01000004">
    <property type="protein sequence ID" value="SQB28375.1"/>
    <property type="molecule type" value="Genomic_DNA"/>
</dbReference>
<gene>
    <name evidence="1" type="ORF">NCTC10786_02313</name>
</gene>
<dbReference type="Proteomes" id="UP000251584">
    <property type="component" value="Unassembled WGS sequence"/>
</dbReference>